<dbReference type="Proteomes" id="UP001286456">
    <property type="component" value="Unassembled WGS sequence"/>
</dbReference>
<dbReference type="InterPro" id="IPR027417">
    <property type="entry name" value="P-loop_NTPase"/>
</dbReference>
<reference evidence="2" key="1">
    <citation type="journal article" date="2023" name="Mol. Phylogenet. Evol.">
        <title>Genome-scale phylogeny and comparative genomics of the fungal order Sordariales.</title>
        <authorList>
            <person name="Hensen N."/>
            <person name="Bonometti L."/>
            <person name="Westerberg I."/>
            <person name="Brannstrom I.O."/>
            <person name="Guillou S."/>
            <person name="Cros-Aarteil S."/>
            <person name="Calhoun S."/>
            <person name="Haridas S."/>
            <person name="Kuo A."/>
            <person name="Mondo S."/>
            <person name="Pangilinan J."/>
            <person name="Riley R."/>
            <person name="LaButti K."/>
            <person name="Andreopoulos B."/>
            <person name="Lipzen A."/>
            <person name="Chen C."/>
            <person name="Yan M."/>
            <person name="Daum C."/>
            <person name="Ng V."/>
            <person name="Clum A."/>
            <person name="Steindorff A."/>
            <person name="Ohm R.A."/>
            <person name="Martin F."/>
            <person name="Silar P."/>
            <person name="Natvig D.O."/>
            <person name="Lalanne C."/>
            <person name="Gautier V."/>
            <person name="Ament-Velasquez S.L."/>
            <person name="Kruys A."/>
            <person name="Hutchinson M.I."/>
            <person name="Powell A.J."/>
            <person name="Barry K."/>
            <person name="Miller A.N."/>
            <person name="Grigoriev I.V."/>
            <person name="Debuchy R."/>
            <person name="Gladieux P."/>
            <person name="Hiltunen Thoren M."/>
            <person name="Johannesson H."/>
        </authorList>
    </citation>
    <scope>NUCLEOTIDE SEQUENCE</scope>
    <source>
        <strain evidence="2">SMH4131-1</strain>
    </source>
</reference>
<sequence length="868" mass="96850">MDIFEKLQLPLSRSSGKSTLSKAIISKYPNFERLSIDANVHAKHGLYNIDFPAEKYPEYQLEADAEVRARLFQLLENGERDAVLDRALYLKEDRDYFKRVVEEKGGRWILVYFRPASKQVIWQRIQSRRQKGIDADSAFEIPHELLDEFWDGFEVPEDEGEIVVDVVESTVAESISLPPTPPEGTPDTSDLEIGRPISIYAETPSSTVVEFGDKSKQKFPSAVRTMEEALQSYNRSRSRPTRRDGHESARSNTPTPKRPRSATRSRSTQRNDRGPVARDRAVTVDDKVSRFLNSIAPPLAVDAKLELLAENRSLLQRIAALQCTERELLKDNQKLTGQLSSFKKHYETLNEIERQRVQLEEHLLQLTPAQPRGDPFVQLTNEDAISWFATRTKAWHAWADGFAHHDPHHIQTGLHPLQLRELCEGVKDFVVLTEDGNLPPELLRSVEKSDVKTAQILLHGMLASFIVTETLHSPFWVFAAIAACGLELESPCMPRANSMSPIGFRMDLAMWNNVAPLRSARLMPPKTAFRAPEAPGNSRRLPPLVTSIQPLSLDTAVQPTTQHLSDQKLPAKQEMENLYGLLSNVQQNHNNTHIWRSHLMRMFCEGGITLEPGSVKGEERRQLAEARQGYAKKLKSRFLSGPARFLLHDQDASGIEQLERRLVNEIDMALSFSCQIWSRQDPLRFRGLQELTVSEFKASSTVMELCQAQAPLFNQQHEQQQPEEETESPPAYHDGHSVIMVVQPAIDSVSITPEGDAGLEEQSSMWAKALVMVTEPAPSALTTNAPSSKAPAPTPTPTPTTAIGPPVPPKELAELLPKVTFLPPTKPSSTKAVTSPPPPPSNPGSIPRKEPPALSCKSSSTNAKAAST</sequence>
<feature type="region of interest" description="Disordered" evidence="1">
    <location>
        <begin position="779"/>
        <end position="868"/>
    </location>
</feature>
<dbReference type="SUPFAM" id="SSF52540">
    <property type="entry name" value="P-loop containing nucleoside triphosphate hydrolases"/>
    <property type="match status" value="1"/>
</dbReference>
<evidence type="ECO:0000313" key="3">
    <source>
        <dbReference type="Proteomes" id="UP001286456"/>
    </source>
</evidence>
<feature type="region of interest" description="Disordered" evidence="1">
    <location>
        <begin position="173"/>
        <end position="192"/>
    </location>
</feature>
<protein>
    <submittedName>
        <fullName evidence="2">Uncharacterized protein</fullName>
    </submittedName>
</protein>
<gene>
    <name evidence="2" type="ORF">B0T19DRAFT_441006</name>
</gene>
<evidence type="ECO:0000313" key="2">
    <source>
        <dbReference type="EMBL" id="KAK3326980.1"/>
    </source>
</evidence>
<proteinExistence type="predicted"/>
<evidence type="ECO:0000256" key="1">
    <source>
        <dbReference type="SAM" id="MobiDB-lite"/>
    </source>
</evidence>
<dbReference type="AlphaFoldDB" id="A0AAE0IL08"/>
<feature type="compositionally biased region" description="Basic and acidic residues" evidence="1">
    <location>
        <begin position="269"/>
        <end position="281"/>
    </location>
</feature>
<organism evidence="2 3">
    <name type="scientific">Cercophora scortea</name>
    <dbReference type="NCBI Taxonomy" id="314031"/>
    <lineage>
        <taxon>Eukaryota</taxon>
        <taxon>Fungi</taxon>
        <taxon>Dikarya</taxon>
        <taxon>Ascomycota</taxon>
        <taxon>Pezizomycotina</taxon>
        <taxon>Sordariomycetes</taxon>
        <taxon>Sordariomycetidae</taxon>
        <taxon>Sordariales</taxon>
        <taxon>Lasiosphaeriaceae</taxon>
        <taxon>Cercophora</taxon>
    </lineage>
</organism>
<reference evidence="2" key="2">
    <citation type="submission" date="2023-06" db="EMBL/GenBank/DDBJ databases">
        <authorList>
            <consortium name="Lawrence Berkeley National Laboratory"/>
            <person name="Haridas S."/>
            <person name="Hensen N."/>
            <person name="Bonometti L."/>
            <person name="Westerberg I."/>
            <person name="Brannstrom I.O."/>
            <person name="Guillou S."/>
            <person name="Cros-Aarteil S."/>
            <person name="Calhoun S."/>
            <person name="Kuo A."/>
            <person name="Mondo S."/>
            <person name="Pangilinan J."/>
            <person name="Riley R."/>
            <person name="Labutti K."/>
            <person name="Andreopoulos B."/>
            <person name="Lipzen A."/>
            <person name="Chen C."/>
            <person name="Yanf M."/>
            <person name="Daum C."/>
            <person name="Ng V."/>
            <person name="Clum A."/>
            <person name="Steindorff A."/>
            <person name="Ohm R."/>
            <person name="Martin F."/>
            <person name="Silar P."/>
            <person name="Natvig D."/>
            <person name="Lalanne C."/>
            <person name="Gautier V."/>
            <person name="Ament-Velasquez S.L."/>
            <person name="Kruys A."/>
            <person name="Hutchinson M.I."/>
            <person name="Powell A.J."/>
            <person name="Barry K."/>
            <person name="Miller A.N."/>
            <person name="Grigoriev I.V."/>
            <person name="Debuchy R."/>
            <person name="Gladieux P."/>
            <person name="Thoren M.H."/>
            <person name="Johannesson H."/>
        </authorList>
    </citation>
    <scope>NUCLEOTIDE SEQUENCE</scope>
    <source>
        <strain evidence="2">SMH4131-1</strain>
    </source>
</reference>
<dbReference type="EMBL" id="JAUEPO010000003">
    <property type="protein sequence ID" value="KAK3326980.1"/>
    <property type="molecule type" value="Genomic_DNA"/>
</dbReference>
<accession>A0AAE0IL08</accession>
<dbReference type="Gene3D" id="3.40.50.300">
    <property type="entry name" value="P-loop containing nucleotide triphosphate hydrolases"/>
    <property type="match status" value="1"/>
</dbReference>
<name>A0AAE0IL08_9PEZI</name>
<feature type="region of interest" description="Disordered" evidence="1">
    <location>
        <begin position="225"/>
        <end position="281"/>
    </location>
</feature>
<feature type="compositionally biased region" description="Low complexity" evidence="1">
    <location>
        <begin position="782"/>
        <end position="791"/>
    </location>
</feature>
<comment type="caution">
    <text evidence="2">The sequence shown here is derived from an EMBL/GenBank/DDBJ whole genome shotgun (WGS) entry which is preliminary data.</text>
</comment>
<feature type="compositionally biased region" description="Low complexity" evidence="1">
    <location>
        <begin position="855"/>
        <end position="868"/>
    </location>
</feature>
<keyword evidence="3" id="KW-1185">Reference proteome</keyword>